<reference evidence="1 2" key="1">
    <citation type="submission" date="2018-08" db="EMBL/GenBank/DDBJ databases">
        <title>Genomic Encyclopedia of Type Strains, Phase IV (KMG-IV): sequencing the most valuable type-strain genomes for metagenomic binning, comparative biology and taxonomic classification.</title>
        <authorList>
            <person name="Goeker M."/>
        </authorList>
    </citation>
    <scope>NUCLEOTIDE SEQUENCE [LARGE SCALE GENOMIC DNA]</scope>
    <source>
        <strain evidence="1 2">DSM 23923</strain>
    </source>
</reference>
<keyword evidence="2" id="KW-1185">Reference proteome</keyword>
<comment type="caution">
    <text evidence="1">The sequence shown here is derived from an EMBL/GenBank/DDBJ whole genome shotgun (WGS) entry which is preliminary data.</text>
</comment>
<protein>
    <submittedName>
        <fullName evidence="1">Uncharacterized protein</fullName>
    </submittedName>
</protein>
<gene>
    <name evidence="1" type="ORF">DFR64_2883</name>
</gene>
<dbReference type="AlphaFoldDB" id="A0A3E0A4J4"/>
<proteinExistence type="predicted"/>
<evidence type="ECO:0000313" key="2">
    <source>
        <dbReference type="Proteomes" id="UP000256388"/>
    </source>
</evidence>
<dbReference type="EMBL" id="QUMS01000005">
    <property type="protein sequence ID" value="REG05479.1"/>
    <property type="molecule type" value="Genomic_DNA"/>
</dbReference>
<sequence length="40" mass="4827">MMTLADVWIERIQEKRLEKSDLRFFMIVQPEFTGLSKILL</sequence>
<organism evidence="1 2">
    <name type="scientific">Pelolinea submarina</name>
    <dbReference type="NCBI Taxonomy" id="913107"/>
    <lineage>
        <taxon>Bacteria</taxon>
        <taxon>Bacillati</taxon>
        <taxon>Chloroflexota</taxon>
        <taxon>Anaerolineae</taxon>
        <taxon>Anaerolineales</taxon>
        <taxon>Anaerolineaceae</taxon>
        <taxon>Pelolinea</taxon>
    </lineage>
</organism>
<dbReference type="Proteomes" id="UP000256388">
    <property type="component" value="Unassembled WGS sequence"/>
</dbReference>
<accession>A0A3E0A4J4</accession>
<name>A0A3E0A4J4_9CHLR</name>
<evidence type="ECO:0000313" key="1">
    <source>
        <dbReference type="EMBL" id="REG05479.1"/>
    </source>
</evidence>